<gene>
    <name evidence="2" type="ORF">BTO16_01245</name>
</gene>
<name>A0A2S7WUN1_9FLAO</name>
<evidence type="ECO:0000256" key="1">
    <source>
        <dbReference type="SAM" id="SignalP"/>
    </source>
</evidence>
<organism evidence="2 3">
    <name type="scientific">Polaribacter glomeratus</name>
    <dbReference type="NCBI Taxonomy" id="102"/>
    <lineage>
        <taxon>Bacteria</taxon>
        <taxon>Pseudomonadati</taxon>
        <taxon>Bacteroidota</taxon>
        <taxon>Flavobacteriia</taxon>
        <taxon>Flavobacteriales</taxon>
        <taxon>Flavobacteriaceae</taxon>
    </lineage>
</organism>
<keyword evidence="3" id="KW-1185">Reference proteome</keyword>
<dbReference type="PROSITE" id="PS51257">
    <property type="entry name" value="PROKAR_LIPOPROTEIN"/>
    <property type="match status" value="1"/>
</dbReference>
<dbReference type="OrthoDB" id="1445831at2"/>
<proteinExistence type="predicted"/>
<evidence type="ECO:0008006" key="4">
    <source>
        <dbReference type="Google" id="ProtNLM"/>
    </source>
</evidence>
<dbReference type="AlphaFoldDB" id="A0A2S7WUN1"/>
<keyword evidence="1" id="KW-0732">Signal</keyword>
<dbReference type="EMBL" id="MSCM01000001">
    <property type="protein sequence ID" value="PQJ81287.1"/>
    <property type="molecule type" value="Genomic_DNA"/>
</dbReference>
<accession>A0A2S7WUN1</accession>
<evidence type="ECO:0000313" key="2">
    <source>
        <dbReference type="EMBL" id="PQJ81287.1"/>
    </source>
</evidence>
<feature type="chain" id="PRO_5015745896" description="PsbP C-terminal domain-containing protein" evidence="1">
    <location>
        <begin position="21"/>
        <end position="175"/>
    </location>
</feature>
<dbReference type="RefSeq" id="WP_105019866.1">
    <property type="nucleotide sequence ID" value="NZ_MSCM01000001.1"/>
</dbReference>
<feature type="signal peptide" evidence="1">
    <location>
        <begin position="1"/>
        <end position="20"/>
    </location>
</feature>
<protein>
    <recommendedName>
        <fullName evidence="4">PsbP C-terminal domain-containing protein</fullName>
    </recommendedName>
</protein>
<reference evidence="2 3" key="1">
    <citation type="submission" date="2016-12" db="EMBL/GenBank/DDBJ databases">
        <title>Trade-off between light-utilization and light-protection in marine flavobacteria.</title>
        <authorList>
            <person name="Kumagai Y."/>
            <person name="Yoshizawa S."/>
            <person name="Kogure K."/>
            <person name="Iwasaki W."/>
        </authorList>
    </citation>
    <scope>NUCLEOTIDE SEQUENCE [LARGE SCALE GENOMIC DNA]</scope>
    <source>
        <strain evidence="2 3">ATCC 43844</strain>
    </source>
</reference>
<sequence>MKKYILLHLLILLASCATNLKVKQKENTVLENQLNSLEYKLVLPENWHSFLDIHREIGYKPIGQNSKYPDIQIQVRTIPKTKDTNLTLSEVVAKESTNKRFVTDYFREETIIETKFGKTYIVDEKFNMNLKYHIIRHMYFEYNLSFYSYSYYANSASFNKYIDDYGVMFESLKFN</sequence>
<evidence type="ECO:0000313" key="3">
    <source>
        <dbReference type="Proteomes" id="UP000239068"/>
    </source>
</evidence>
<dbReference type="Proteomes" id="UP000239068">
    <property type="component" value="Unassembled WGS sequence"/>
</dbReference>
<comment type="caution">
    <text evidence="2">The sequence shown here is derived from an EMBL/GenBank/DDBJ whole genome shotgun (WGS) entry which is preliminary data.</text>
</comment>